<feature type="chain" id="PRO_5024379557" description="DUF3078 domain-containing protein" evidence="1">
    <location>
        <begin position="26"/>
        <end position="335"/>
    </location>
</feature>
<evidence type="ECO:0000313" key="3">
    <source>
        <dbReference type="Proteomes" id="UP000292424"/>
    </source>
</evidence>
<dbReference type="OrthoDB" id="1027207at2"/>
<dbReference type="KEGG" id="arac:E0W69_007885"/>
<dbReference type="EMBL" id="CP044016">
    <property type="protein sequence ID" value="QES88583.1"/>
    <property type="molecule type" value="Genomic_DNA"/>
</dbReference>
<keyword evidence="3" id="KW-1185">Reference proteome</keyword>
<dbReference type="RefSeq" id="WP_131329496.1">
    <property type="nucleotide sequence ID" value="NZ_CP044016.1"/>
</dbReference>
<dbReference type="Proteomes" id="UP000292424">
    <property type="component" value="Chromosome"/>
</dbReference>
<keyword evidence="1" id="KW-0732">Signal</keyword>
<gene>
    <name evidence="2" type="ORF">E0W69_007885</name>
</gene>
<accession>A0A5P2G5Z2</accession>
<dbReference type="AlphaFoldDB" id="A0A5P2G5Z2"/>
<proteinExistence type="predicted"/>
<reference evidence="2 3" key="1">
    <citation type="submission" date="2019-09" db="EMBL/GenBank/DDBJ databases">
        <title>Complete genome sequence of Arachidicoccus sp. B3-10 isolated from apple orchard soil.</title>
        <authorList>
            <person name="Kim H.S."/>
            <person name="Han K.-I."/>
            <person name="Suh M.K."/>
            <person name="Lee K.C."/>
            <person name="Eom M.K."/>
            <person name="Kim J.-S."/>
            <person name="Kang S.W."/>
            <person name="Sin Y."/>
            <person name="Lee J.-S."/>
        </authorList>
    </citation>
    <scope>NUCLEOTIDE SEQUENCE [LARGE SCALE GENOMIC DNA]</scope>
    <source>
        <strain evidence="2 3">B3-10</strain>
    </source>
</reference>
<protein>
    <recommendedName>
        <fullName evidence="4">DUF3078 domain-containing protein</fullName>
    </recommendedName>
</protein>
<evidence type="ECO:0008006" key="4">
    <source>
        <dbReference type="Google" id="ProtNLM"/>
    </source>
</evidence>
<evidence type="ECO:0000313" key="2">
    <source>
        <dbReference type="EMBL" id="QES88583.1"/>
    </source>
</evidence>
<feature type="signal peptide" evidence="1">
    <location>
        <begin position="1"/>
        <end position="25"/>
    </location>
</feature>
<name>A0A5P2G5Z2_9BACT</name>
<sequence length="335" mass="38605">MNKSSKIVTYALLVLLSMVSTGSYAQSVDSIKSVQNSLAKDINNQFPSTRFLDIQYDEMGEYNYTTKMDDKTYETGRIVSQNRLKLAMNYNLIQKEKWSLSASARYKYEHLAFENVDIPSDGVPTIASSRDVHFHYLWAALNYTRYDKLWNKPFVSNISVSADGSNKNFGMVYGSYIGSLILKKNESTIVTVGIVLQSNANAIAPILPSFSYIHNFKNSPWMLDVILPKQVYVRRQLFKHGRLSIGSELEANPYYFKSNFLADNNKSYMFNRNEFKNSVMYEYRINKHFIVYGRSGWIKPLNGTIREKYKSDKLATTSYQGNFYFNLGISFNPFN</sequence>
<evidence type="ECO:0000256" key="1">
    <source>
        <dbReference type="SAM" id="SignalP"/>
    </source>
</evidence>
<organism evidence="2 3">
    <name type="scientific">Rhizosphaericola mali</name>
    <dbReference type="NCBI Taxonomy" id="2545455"/>
    <lineage>
        <taxon>Bacteria</taxon>
        <taxon>Pseudomonadati</taxon>
        <taxon>Bacteroidota</taxon>
        <taxon>Chitinophagia</taxon>
        <taxon>Chitinophagales</taxon>
        <taxon>Chitinophagaceae</taxon>
        <taxon>Rhizosphaericola</taxon>
    </lineage>
</organism>